<evidence type="ECO:0000256" key="1">
    <source>
        <dbReference type="ARBA" id="ARBA00000085"/>
    </source>
</evidence>
<dbReference type="SUPFAM" id="SSF47384">
    <property type="entry name" value="Homodimeric domain of signal transducing histidine kinase"/>
    <property type="match status" value="1"/>
</dbReference>
<feature type="domain" description="Histidine kinase" evidence="15">
    <location>
        <begin position="239"/>
        <end position="450"/>
    </location>
</feature>
<keyword evidence="4" id="KW-1003">Cell membrane</keyword>
<keyword evidence="7 14" id="KW-0812">Transmembrane</keyword>
<dbReference type="Gene3D" id="3.30.565.10">
    <property type="entry name" value="Histidine kinase-like ATPase, C-terminal domain"/>
    <property type="match status" value="1"/>
</dbReference>
<feature type="domain" description="HAMP" evidence="16">
    <location>
        <begin position="179"/>
        <end position="231"/>
    </location>
</feature>
<evidence type="ECO:0000256" key="11">
    <source>
        <dbReference type="ARBA" id="ARBA00022989"/>
    </source>
</evidence>
<dbReference type="Pfam" id="PF02518">
    <property type="entry name" value="HATPase_c"/>
    <property type="match status" value="1"/>
</dbReference>
<keyword evidence="13 14" id="KW-0472">Membrane</keyword>
<dbReference type="InterPro" id="IPR003660">
    <property type="entry name" value="HAMP_dom"/>
</dbReference>
<evidence type="ECO:0000259" key="15">
    <source>
        <dbReference type="PROSITE" id="PS50109"/>
    </source>
</evidence>
<reference evidence="17" key="2">
    <citation type="submission" date="2021-08" db="EMBL/GenBank/DDBJ databases">
        <authorList>
            <person name="Dalcin Martins P."/>
        </authorList>
    </citation>
    <scope>NUCLEOTIDE SEQUENCE</scope>
    <source>
        <strain evidence="17">MAG_39</strain>
    </source>
</reference>
<gene>
    <name evidence="17" type="ORF">K8I29_12600</name>
</gene>
<dbReference type="GO" id="GO:0005886">
    <property type="term" value="C:plasma membrane"/>
    <property type="evidence" value="ECO:0007669"/>
    <property type="project" value="UniProtKB-SubCell"/>
</dbReference>
<comment type="caution">
    <text evidence="17">The sequence shown here is derived from an EMBL/GenBank/DDBJ whole genome shotgun (WGS) entry which is preliminary data.</text>
</comment>
<evidence type="ECO:0000256" key="10">
    <source>
        <dbReference type="ARBA" id="ARBA00022840"/>
    </source>
</evidence>
<dbReference type="PANTHER" id="PTHR45528">
    <property type="entry name" value="SENSOR HISTIDINE KINASE CPXA"/>
    <property type="match status" value="1"/>
</dbReference>
<dbReference type="Proteomes" id="UP000705867">
    <property type="component" value="Unassembled WGS sequence"/>
</dbReference>
<keyword evidence="9 17" id="KW-0418">Kinase</keyword>
<dbReference type="AlphaFoldDB" id="A0A953LXJ5"/>
<dbReference type="SMART" id="SM00304">
    <property type="entry name" value="HAMP"/>
    <property type="match status" value="1"/>
</dbReference>
<dbReference type="Gene3D" id="6.10.340.10">
    <property type="match status" value="1"/>
</dbReference>
<dbReference type="InterPro" id="IPR050398">
    <property type="entry name" value="HssS/ArlS-like"/>
</dbReference>
<evidence type="ECO:0000256" key="12">
    <source>
        <dbReference type="ARBA" id="ARBA00023012"/>
    </source>
</evidence>
<dbReference type="EC" id="2.7.13.3" evidence="3"/>
<dbReference type="InterPro" id="IPR036890">
    <property type="entry name" value="HATPase_C_sf"/>
</dbReference>
<evidence type="ECO:0000256" key="3">
    <source>
        <dbReference type="ARBA" id="ARBA00012438"/>
    </source>
</evidence>
<reference evidence="17" key="1">
    <citation type="journal article" date="2021" name="bioRxiv">
        <title>Unraveling nitrogen, sulfur and carbon metabolic pathways and microbial community transcriptional responses to substrate deprivation and toxicity stresses in a bioreactor mimicking anoxic brackish coastal sediment conditions.</title>
        <authorList>
            <person name="Martins P.D."/>
            <person name="Echeveste M.J."/>
            <person name="Arshad A."/>
            <person name="Kurth J."/>
            <person name="Ouboter H."/>
            <person name="Jetten M.S.M."/>
            <person name="Welte C.U."/>
        </authorList>
    </citation>
    <scope>NUCLEOTIDE SEQUENCE</scope>
    <source>
        <strain evidence="17">MAG_39</strain>
    </source>
</reference>
<organism evidence="17 18">
    <name type="scientific">Candidatus Nitrobium versatile</name>
    <dbReference type="NCBI Taxonomy" id="2884831"/>
    <lineage>
        <taxon>Bacteria</taxon>
        <taxon>Pseudomonadati</taxon>
        <taxon>Nitrospirota</taxon>
        <taxon>Nitrospiria</taxon>
        <taxon>Nitrospirales</taxon>
        <taxon>Nitrospiraceae</taxon>
        <taxon>Candidatus Nitrobium</taxon>
    </lineage>
</organism>
<keyword evidence="8" id="KW-0547">Nucleotide-binding</keyword>
<dbReference type="GO" id="GO:0000155">
    <property type="term" value="F:phosphorelay sensor kinase activity"/>
    <property type="evidence" value="ECO:0007669"/>
    <property type="project" value="InterPro"/>
</dbReference>
<keyword evidence="5" id="KW-0597">Phosphoprotein</keyword>
<dbReference type="PRINTS" id="PR00344">
    <property type="entry name" value="BCTRLSENSOR"/>
</dbReference>
<keyword evidence="11 14" id="KW-1133">Transmembrane helix</keyword>
<dbReference type="InterPro" id="IPR036097">
    <property type="entry name" value="HisK_dim/P_sf"/>
</dbReference>
<accession>A0A953LXJ5</accession>
<evidence type="ECO:0000256" key="5">
    <source>
        <dbReference type="ARBA" id="ARBA00022553"/>
    </source>
</evidence>
<comment type="subcellular location">
    <subcellularLocation>
        <location evidence="2">Cell membrane</location>
        <topology evidence="2">Multi-pass membrane protein</topology>
    </subcellularLocation>
</comment>
<dbReference type="SMART" id="SM00387">
    <property type="entry name" value="HATPase_c"/>
    <property type="match status" value="1"/>
</dbReference>
<evidence type="ECO:0000256" key="8">
    <source>
        <dbReference type="ARBA" id="ARBA00022741"/>
    </source>
</evidence>
<dbReference type="PROSITE" id="PS50885">
    <property type="entry name" value="HAMP"/>
    <property type="match status" value="1"/>
</dbReference>
<keyword evidence="10" id="KW-0067">ATP-binding</keyword>
<dbReference type="InterPro" id="IPR003594">
    <property type="entry name" value="HATPase_dom"/>
</dbReference>
<dbReference type="InterPro" id="IPR005467">
    <property type="entry name" value="His_kinase_dom"/>
</dbReference>
<dbReference type="SUPFAM" id="SSF55874">
    <property type="entry name" value="ATPase domain of HSP90 chaperone/DNA topoisomerase II/histidine kinase"/>
    <property type="match status" value="1"/>
</dbReference>
<dbReference type="PANTHER" id="PTHR45528:SF1">
    <property type="entry name" value="SENSOR HISTIDINE KINASE CPXA"/>
    <property type="match status" value="1"/>
</dbReference>
<evidence type="ECO:0000256" key="13">
    <source>
        <dbReference type="ARBA" id="ARBA00023136"/>
    </source>
</evidence>
<evidence type="ECO:0000259" key="16">
    <source>
        <dbReference type="PROSITE" id="PS50885"/>
    </source>
</evidence>
<keyword evidence="6" id="KW-0808">Transferase</keyword>
<dbReference type="GO" id="GO:0005524">
    <property type="term" value="F:ATP binding"/>
    <property type="evidence" value="ECO:0007669"/>
    <property type="project" value="UniProtKB-KW"/>
</dbReference>
<sequence length="452" mass="51064">MKTKIFLAFIAVITAALFSNFVFHWLIIKDFDNYVKGVKEDQFYWVLAMVEDSYDGGRWHRTALSETIHWAMMIGLDIRIIDKDGGEVISSHEVLDSLSGTMMKRMHDLFHIQKTTGSFERYPLYLKGEQVGTLLTRPFQKEALQEKELIFKERAKDFIYISLLIAGGGALIIALLFSQYLTKPITLLKDAAEKIAKGDFSIRIRSRSRDEVGELSESFNRMAASLQKEESLRTHLMSNIAHELRTPLTIMKTHSEAVMDGVIEDCGKGMENIHAEIDRLIKLVKGIEDITTAEASFFSKGEKVEVDMGEFLSGLADEMRPLFREKGLSLTTAARERALIVADVEKLERIVRNILSNALKYTEKGGVQIDYGKQGDDFFVEVSDSGRGIPEQEIPLIFNRFYRVEGSGNGGLGLGLSIVKELVEVMGGRIEVRSRVNEGSCFRVYLHQGDRR</sequence>
<dbReference type="FunFam" id="3.30.565.10:FF:000023">
    <property type="entry name" value="PAS domain-containing sensor histidine kinase"/>
    <property type="match status" value="1"/>
</dbReference>
<feature type="transmembrane region" description="Helical" evidence="14">
    <location>
        <begin position="158"/>
        <end position="181"/>
    </location>
</feature>
<evidence type="ECO:0000313" key="17">
    <source>
        <dbReference type="EMBL" id="MBZ0157036.1"/>
    </source>
</evidence>
<keyword evidence="12" id="KW-0902">Two-component regulatory system</keyword>
<evidence type="ECO:0000256" key="6">
    <source>
        <dbReference type="ARBA" id="ARBA00022679"/>
    </source>
</evidence>
<dbReference type="Pfam" id="PF00512">
    <property type="entry name" value="HisKA"/>
    <property type="match status" value="1"/>
</dbReference>
<dbReference type="SUPFAM" id="SSF158472">
    <property type="entry name" value="HAMP domain-like"/>
    <property type="match status" value="1"/>
</dbReference>
<dbReference type="InterPro" id="IPR003661">
    <property type="entry name" value="HisK_dim/P_dom"/>
</dbReference>
<comment type="catalytic activity">
    <reaction evidence="1">
        <text>ATP + protein L-histidine = ADP + protein N-phospho-L-histidine.</text>
        <dbReference type="EC" id="2.7.13.3"/>
    </reaction>
</comment>
<evidence type="ECO:0000256" key="7">
    <source>
        <dbReference type="ARBA" id="ARBA00022692"/>
    </source>
</evidence>
<dbReference type="CDD" id="cd06225">
    <property type="entry name" value="HAMP"/>
    <property type="match status" value="1"/>
</dbReference>
<dbReference type="SMART" id="SM00388">
    <property type="entry name" value="HisKA"/>
    <property type="match status" value="1"/>
</dbReference>
<dbReference type="PROSITE" id="PS50109">
    <property type="entry name" value="HIS_KIN"/>
    <property type="match status" value="1"/>
</dbReference>
<evidence type="ECO:0000313" key="18">
    <source>
        <dbReference type="Proteomes" id="UP000705867"/>
    </source>
</evidence>
<name>A0A953LXJ5_9BACT</name>
<evidence type="ECO:0000256" key="14">
    <source>
        <dbReference type="SAM" id="Phobius"/>
    </source>
</evidence>
<evidence type="ECO:0000256" key="4">
    <source>
        <dbReference type="ARBA" id="ARBA00022475"/>
    </source>
</evidence>
<evidence type="ECO:0000256" key="2">
    <source>
        <dbReference type="ARBA" id="ARBA00004651"/>
    </source>
</evidence>
<dbReference type="EMBL" id="JAIOIV010000101">
    <property type="protein sequence ID" value="MBZ0157036.1"/>
    <property type="molecule type" value="Genomic_DNA"/>
</dbReference>
<dbReference type="CDD" id="cd00075">
    <property type="entry name" value="HATPase"/>
    <property type="match status" value="1"/>
</dbReference>
<dbReference type="CDD" id="cd00082">
    <property type="entry name" value="HisKA"/>
    <property type="match status" value="1"/>
</dbReference>
<dbReference type="Pfam" id="PF00672">
    <property type="entry name" value="HAMP"/>
    <property type="match status" value="1"/>
</dbReference>
<dbReference type="InterPro" id="IPR004358">
    <property type="entry name" value="Sig_transdc_His_kin-like_C"/>
</dbReference>
<feature type="transmembrane region" description="Helical" evidence="14">
    <location>
        <begin position="6"/>
        <end position="27"/>
    </location>
</feature>
<dbReference type="Gene3D" id="1.10.287.130">
    <property type="match status" value="1"/>
</dbReference>
<proteinExistence type="predicted"/>
<protein>
    <recommendedName>
        <fullName evidence="3">histidine kinase</fullName>
        <ecNumber evidence="3">2.7.13.3</ecNumber>
    </recommendedName>
</protein>
<evidence type="ECO:0000256" key="9">
    <source>
        <dbReference type="ARBA" id="ARBA00022777"/>
    </source>
</evidence>